<gene>
    <name evidence="1" type="ORF">JFY71_08755</name>
</gene>
<dbReference type="EMBL" id="CP066744">
    <property type="protein sequence ID" value="QQK07397.1"/>
    <property type="molecule type" value="Genomic_DNA"/>
</dbReference>
<accession>A0AC61MPP7</accession>
<reference evidence="1 2" key="1">
    <citation type="journal article" date="2022" name="Int. J. Syst. Evol. Microbiol.">
        <title>Miniphocaeibacter halophilus sp. nov., an ammonium-tolerant acetate-producing bacterium isolated from a biogas system.</title>
        <authorList>
            <person name="Schnurer A."/>
            <person name="Singh A."/>
            <person name="Bi S."/>
            <person name="Qiao W."/>
            <person name="Westerholm M."/>
        </authorList>
    </citation>
    <scope>NUCLEOTIDE SEQUENCE [LARGE SCALE GENOMIC DNA]</scope>
    <source>
        <strain evidence="1 2">AMB_01</strain>
    </source>
</reference>
<organism evidence="1 2">
    <name type="scientific">Miniphocaeibacter halophilus</name>
    <dbReference type="NCBI Taxonomy" id="2931922"/>
    <lineage>
        <taxon>Bacteria</taxon>
        <taxon>Bacillati</taxon>
        <taxon>Bacillota</taxon>
        <taxon>Tissierellia</taxon>
        <taxon>Tissierellales</taxon>
        <taxon>Peptoniphilaceae</taxon>
        <taxon>Miniphocaeibacter</taxon>
    </lineage>
</organism>
<sequence length="450" mass="49566">MKNLLRKFISFSIIGVLNILVLVNISYASSNLHLEGRDRFETNMKIVDEAVRLGANTETVVVAAGYSFPDALSAGNLTYKYNYPLILEDARLEQKVARYNPTNVIVVGGQNTVVKNRSLEQRLRARYNFTRLSGTNRYRTSDEVIKYIENRNNQIYYGDVGVRGNDFPDALSAVPFAIKHGSLVRLSDNAANNFDITVGGGVLGNTKRNVSGRDRYVTSQKVVEEFNTDKLIVVKGNDYPDALAASTLAGVLRANILLVNTNGLTNEDIRLINTAEEVIYVGGGVPIYNGGGTTPTDPTEPEEPDNPTNPTQPEDLEPEVPTGPTEADYERMNKKMFRLVNEVRAEKGLYLLEWTDALNDAAQIRAEEASEYPGHIRPDGSRWVTVFEGTGLLPAGENLAASHTPEEAMDSLMGSAGHKSNILTETATKINIGSHIRPDGYIEFVQLFAY</sequence>
<name>A0AC61MPP7_9FIRM</name>
<keyword evidence="2" id="KW-1185">Reference proteome</keyword>
<evidence type="ECO:0000313" key="2">
    <source>
        <dbReference type="Proteomes" id="UP000595814"/>
    </source>
</evidence>
<proteinExistence type="predicted"/>
<dbReference type="Proteomes" id="UP000595814">
    <property type="component" value="Chromosome"/>
</dbReference>
<evidence type="ECO:0000313" key="1">
    <source>
        <dbReference type="EMBL" id="QQK07397.1"/>
    </source>
</evidence>
<protein>
    <submittedName>
        <fullName evidence="1">Cell wall-binding repeat-containing protein</fullName>
    </submittedName>
</protein>